<proteinExistence type="predicted"/>
<reference evidence="1" key="1">
    <citation type="journal article" date="2018" name="J. Ind. Microbiol. Biotechnol.">
        <title>Genome mining reveals uncommon alkylpyrones as type III PKS products from myxobacteria.</title>
        <authorList>
            <person name="Hug J.J."/>
            <person name="Panter F."/>
            <person name="Krug D."/>
            <person name="Muller R."/>
        </authorList>
    </citation>
    <scope>NUCLEOTIDE SEQUENCE</scope>
    <source>
        <strain evidence="1">MCy7152</strain>
    </source>
</reference>
<organism evidence="1">
    <name type="scientific">Cystobacter velatus</name>
    <dbReference type="NCBI Taxonomy" id="394094"/>
    <lineage>
        <taxon>Bacteria</taxon>
        <taxon>Pseudomonadati</taxon>
        <taxon>Myxococcota</taxon>
        <taxon>Myxococcia</taxon>
        <taxon>Myxococcales</taxon>
        <taxon>Cystobacterineae</taxon>
        <taxon>Archangiaceae</taxon>
        <taxon>Cystobacter</taxon>
    </lineage>
</organism>
<sequence length="85" mass="9652">MTHGTVTPGRCLVCLFIMNTDTQGPRITARSFFRELRTYGYTPNQIIRIINELLDLVTHCVQEGQSPNTLVDASGEERLFPRNAR</sequence>
<dbReference type="AlphaFoldDB" id="A0A3Q8I3D7"/>
<protein>
    <submittedName>
        <fullName evidence="1">Uncharacterized protein</fullName>
    </submittedName>
</protein>
<dbReference type="EMBL" id="MH908906">
    <property type="protein sequence ID" value="AYM53589.1"/>
    <property type="molecule type" value="Genomic_DNA"/>
</dbReference>
<name>A0A3Q8I3D7_9BACT</name>
<evidence type="ECO:0000313" key="1">
    <source>
        <dbReference type="EMBL" id="AYM53589.1"/>
    </source>
</evidence>
<accession>A0A3Q8I3D7</accession>